<sequence length="146" mass="17518">MRYLFLFTVLVTGVTFICNAQDQPVKTKAHYDHHHKKKLKKHYHDLKCEHHHLDYTFVVIDDPYQQGKKDAEIISTKVENISKNQKTKIIDAFTEFYLSINKFSELGVSERRKKCKELQQERDNNIHLSLNNNQYLMYLDFIKTWN</sequence>
<dbReference type="RefSeq" id="WP_168882898.1">
    <property type="nucleotide sequence ID" value="NZ_JABAIL010000004.1"/>
</dbReference>
<organism evidence="2 3">
    <name type="scientific">Flammeovirga agarivorans</name>
    <dbReference type="NCBI Taxonomy" id="2726742"/>
    <lineage>
        <taxon>Bacteria</taxon>
        <taxon>Pseudomonadati</taxon>
        <taxon>Bacteroidota</taxon>
        <taxon>Cytophagia</taxon>
        <taxon>Cytophagales</taxon>
        <taxon>Flammeovirgaceae</taxon>
        <taxon>Flammeovirga</taxon>
    </lineage>
</organism>
<accession>A0A7X8XWC1</accession>
<name>A0A7X8XWC1_9BACT</name>
<evidence type="ECO:0000256" key="1">
    <source>
        <dbReference type="SAM" id="SignalP"/>
    </source>
</evidence>
<gene>
    <name evidence="2" type="ORF">HGP29_13205</name>
</gene>
<reference evidence="2 3" key="1">
    <citation type="submission" date="2020-04" db="EMBL/GenBank/DDBJ databases">
        <title>Flammeovirga sp. SR4, a novel species isolated from seawater.</title>
        <authorList>
            <person name="Wang X."/>
        </authorList>
    </citation>
    <scope>NUCLEOTIDE SEQUENCE [LARGE SCALE GENOMIC DNA]</scope>
    <source>
        <strain evidence="2 3">SR4</strain>
    </source>
</reference>
<dbReference type="Proteomes" id="UP000585050">
    <property type="component" value="Unassembled WGS sequence"/>
</dbReference>
<protein>
    <submittedName>
        <fullName evidence="2">Uncharacterized protein</fullName>
    </submittedName>
</protein>
<feature type="chain" id="PRO_5030782887" evidence="1">
    <location>
        <begin position="21"/>
        <end position="146"/>
    </location>
</feature>
<keyword evidence="1" id="KW-0732">Signal</keyword>
<dbReference type="EMBL" id="JABAIL010000004">
    <property type="protein sequence ID" value="NLR92178.1"/>
    <property type="molecule type" value="Genomic_DNA"/>
</dbReference>
<evidence type="ECO:0000313" key="2">
    <source>
        <dbReference type="EMBL" id="NLR92178.1"/>
    </source>
</evidence>
<evidence type="ECO:0000313" key="3">
    <source>
        <dbReference type="Proteomes" id="UP000585050"/>
    </source>
</evidence>
<comment type="caution">
    <text evidence="2">The sequence shown here is derived from an EMBL/GenBank/DDBJ whole genome shotgun (WGS) entry which is preliminary data.</text>
</comment>
<dbReference type="AlphaFoldDB" id="A0A7X8XWC1"/>
<keyword evidence="3" id="KW-1185">Reference proteome</keyword>
<feature type="signal peptide" evidence="1">
    <location>
        <begin position="1"/>
        <end position="20"/>
    </location>
</feature>
<proteinExistence type="predicted"/>